<dbReference type="PROSITE" id="PS51257">
    <property type="entry name" value="PROKAR_LIPOPROTEIN"/>
    <property type="match status" value="1"/>
</dbReference>
<name>A0A2W5FBI7_9SPHI</name>
<gene>
    <name evidence="2" type="ORF">DI598_04320</name>
</gene>
<proteinExistence type="predicted"/>
<comment type="caution">
    <text evidence="2">The sequence shown here is derived from an EMBL/GenBank/DDBJ whole genome shotgun (WGS) entry which is preliminary data.</text>
</comment>
<evidence type="ECO:0000313" key="2">
    <source>
        <dbReference type="EMBL" id="PZP50990.1"/>
    </source>
</evidence>
<dbReference type="EMBL" id="QFOI01000046">
    <property type="protein sequence ID" value="PZP50990.1"/>
    <property type="molecule type" value="Genomic_DNA"/>
</dbReference>
<accession>A0A2W5FBI7</accession>
<reference evidence="2 3" key="1">
    <citation type="submission" date="2017-11" db="EMBL/GenBank/DDBJ databases">
        <title>Infants hospitalized years apart are colonized by the same room-sourced microbial strains.</title>
        <authorList>
            <person name="Brooks B."/>
            <person name="Olm M.R."/>
            <person name="Firek B.A."/>
            <person name="Baker R."/>
            <person name="Thomas B.C."/>
            <person name="Morowitz M.J."/>
            <person name="Banfield J.F."/>
        </authorList>
    </citation>
    <scope>NUCLEOTIDE SEQUENCE [LARGE SCALE GENOMIC DNA]</scope>
    <source>
        <strain evidence="2">S2_009_000_R2_76</strain>
    </source>
</reference>
<feature type="signal peptide" evidence="1">
    <location>
        <begin position="1"/>
        <end position="22"/>
    </location>
</feature>
<organism evidence="2 3">
    <name type="scientific">Pseudopedobacter saltans</name>
    <dbReference type="NCBI Taxonomy" id="151895"/>
    <lineage>
        <taxon>Bacteria</taxon>
        <taxon>Pseudomonadati</taxon>
        <taxon>Bacteroidota</taxon>
        <taxon>Sphingobacteriia</taxon>
        <taxon>Sphingobacteriales</taxon>
        <taxon>Sphingobacteriaceae</taxon>
        <taxon>Pseudopedobacter</taxon>
    </lineage>
</organism>
<dbReference type="Proteomes" id="UP000249645">
    <property type="component" value="Unassembled WGS sequence"/>
</dbReference>
<evidence type="ECO:0000256" key="1">
    <source>
        <dbReference type="SAM" id="SignalP"/>
    </source>
</evidence>
<evidence type="ECO:0000313" key="3">
    <source>
        <dbReference type="Proteomes" id="UP000249645"/>
    </source>
</evidence>
<evidence type="ECO:0008006" key="4">
    <source>
        <dbReference type="Google" id="ProtNLM"/>
    </source>
</evidence>
<dbReference type="AlphaFoldDB" id="A0A2W5FBI7"/>
<protein>
    <recommendedName>
        <fullName evidence="4">Lipoprotein</fullName>
    </recommendedName>
</protein>
<feature type="chain" id="PRO_5016066567" description="Lipoprotein" evidence="1">
    <location>
        <begin position="23"/>
        <end position="112"/>
    </location>
</feature>
<keyword evidence="1" id="KW-0732">Signal</keyword>
<sequence>MKPQKRFALLAFYLLLFSSCYSVRVVVKDGVPEPAPPSSTTGFYAGKEYVVIDTTIKLGLADDMGQYLIKSCNATGLYAVEYRVTLGDILLNGITFGKHRKLRVKYICSKSE</sequence>